<accession>A0A4Y2J4P0</accession>
<dbReference type="EMBL" id="BGPR01003171">
    <property type="protein sequence ID" value="GBM84579.1"/>
    <property type="molecule type" value="Genomic_DNA"/>
</dbReference>
<dbReference type="Proteomes" id="UP000499080">
    <property type="component" value="Unassembled WGS sequence"/>
</dbReference>
<proteinExistence type="predicted"/>
<gene>
    <name evidence="2" type="ORF">AVEN_187989_1</name>
</gene>
<protein>
    <submittedName>
        <fullName evidence="2">Uncharacterized protein</fullName>
    </submittedName>
</protein>
<evidence type="ECO:0000256" key="1">
    <source>
        <dbReference type="SAM" id="MobiDB-lite"/>
    </source>
</evidence>
<keyword evidence="3" id="KW-1185">Reference proteome</keyword>
<reference evidence="2 3" key="1">
    <citation type="journal article" date="2019" name="Sci. Rep.">
        <title>Orb-weaving spider Araneus ventricosus genome elucidates the spidroin gene catalogue.</title>
        <authorList>
            <person name="Kono N."/>
            <person name="Nakamura H."/>
            <person name="Ohtoshi R."/>
            <person name="Moran D.A.P."/>
            <person name="Shinohara A."/>
            <person name="Yoshida Y."/>
            <person name="Fujiwara M."/>
            <person name="Mori M."/>
            <person name="Tomita M."/>
            <person name="Arakawa K."/>
        </authorList>
    </citation>
    <scope>NUCLEOTIDE SEQUENCE [LARGE SCALE GENOMIC DNA]</scope>
</reference>
<dbReference type="AlphaFoldDB" id="A0A4Y2J4P0"/>
<feature type="region of interest" description="Disordered" evidence="1">
    <location>
        <begin position="124"/>
        <end position="150"/>
    </location>
</feature>
<evidence type="ECO:0000313" key="3">
    <source>
        <dbReference type="Proteomes" id="UP000499080"/>
    </source>
</evidence>
<organism evidence="2 3">
    <name type="scientific">Araneus ventricosus</name>
    <name type="common">Orbweaver spider</name>
    <name type="synonym">Epeira ventricosa</name>
    <dbReference type="NCBI Taxonomy" id="182803"/>
    <lineage>
        <taxon>Eukaryota</taxon>
        <taxon>Metazoa</taxon>
        <taxon>Ecdysozoa</taxon>
        <taxon>Arthropoda</taxon>
        <taxon>Chelicerata</taxon>
        <taxon>Arachnida</taxon>
        <taxon>Araneae</taxon>
        <taxon>Araneomorphae</taxon>
        <taxon>Entelegynae</taxon>
        <taxon>Araneoidea</taxon>
        <taxon>Araneidae</taxon>
        <taxon>Araneus</taxon>
    </lineage>
</organism>
<evidence type="ECO:0000313" key="2">
    <source>
        <dbReference type="EMBL" id="GBM84579.1"/>
    </source>
</evidence>
<sequence length="150" mass="16221">MYIISKNIHLESTSDEILNYAFGRITYITKAVSQNPILKSRQLAKFFGANQRTGDYLYSSITLLGGPRWPSGKALASGRRAPGSKPDSTEEPPRMWACYTPNHTQGCKPPPSGVVQKLGEGVLAQVSSSSSGRGQNDGVRPQIALVSLQN</sequence>
<comment type="caution">
    <text evidence="2">The sequence shown here is derived from an EMBL/GenBank/DDBJ whole genome shotgun (WGS) entry which is preliminary data.</text>
</comment>
<feature type="compositionally biased region" description="Polar residues" evidence="1">
    <location>
        <begin position="125"/>
        <end position="134"/>
    </location>
</feature>
<name>A0A4Y2J4P0_ARAVE</name>
<feature type="region of interest" description="Disordered" evidence="1">
    <location>
        <begin position="71"/>
        <end position="94"/>
    </location>
</feature>